<evidence type="ECO:0000256" key="1">
    <source>
        <dbReference type="ARBA" id="ARBA00022741"/>
    </source>
</evidence>
<keyword evidence="4" id="KW-0067">ATP-binding</keyword>
<feature type="region of interest" description="Disordered" evidence="5">
    <location>
        <begin position="572"/>
        <end position="599"/>
    </location>
</feature>
<dbReference type="Pfam" id="PF13604">
    <property type="entry name" value="AAA_30"/>
    <property type="match status" value="1"/>
</dbReference>
<comment type="caution">
    <text evidence="7">The sequence shown here is derived from an EMBL/GenBank/DDBJ whole genome shotgun (WGS) entry which is preliminary data.</text>
</comment>
<evidence type="ECO:0000313" key="8">
    <source>
        <dbReference type="Proteomes" id="UP000713964"/>
    </source>
</evidence>
<evidence type="ECO:0000259" key="6">
    <source>
        <dbReference type="Pfam" id="PF13087"/>
    </source>
</evidence>
<dbReference type="InterPro" id="IPR041679">
    <property type="entry name" value="DNA2/NAM7-like_C"/>
</dbReference>
<gene>
    <name evidence="7" type="ORF">HXO58_04030</name>
</gene>
<keyword evidence="2" id="KW-0378">Hydrolase</keyword>
<proteinExistence type="predicted"/>
<feature type="region of interest" description="Disordered" evidence="5">
    <location>
        <begin position="169"/>
        <end position="192"/>
    </location>
</feature>
<dbReference type="SUPFAM" id="SSF52540">
    <property type="entry name" value="P-loop containing nucleoside triphosphate hydrolases"/>
    <property type="match status" value="1"/>
</dbReference>
<dbReference type="CDD" id="cd17934">
    <property type="entry name" value="DEXXQc_Upf1-like"/>
    <property type="match status" value="1"/>
</dbReference>
<evidence type="ECO:0000256" key="3">
    <source>
        <dbReference type="ARBA" id="ARBA00022806"/>
    </source>
</evidence>
<reference evidence="7" key="1">
    <citation type="submission" date="2020-04" db="EMBL/GenBank/DDBJ databases">
        <title>Deep metagenomics examines the oral microbiome during advanced dental caries in children, revealing novel taxa and co-occurrences with host molecules.</title>
        <authorList>
            <person name="Baker J.L."/>
            <person name="Morton J.T."/>
            <person name="Dinis M."/>
            <person name="Alvarez R."/>
            <person name="Tran N.C."/>
            <person name="Knight R."/>
            <person name="Edlund A."/>
        </authorList>
    </citation>
    <scope>NUCLEOTIDE SEQUENCE</scope>
    <source>
        <strain evidence="7">JCVI_29_bin.11</strain>
    </source>
</reference>
<dbReference type="InterPro" id="IPR047187">
    <property type="entry name" value="SF1_C_Upf1"/>
</dbReference>
<dbReference type="GO" id="GO:0016787">
    <property type="term" value="F:hydrolase activity"/>
    <property type="evidence" value="ECO:0007669"/>
    <property type="project" value="UniProtKB-KW"/>
</dbReference>
<dbReference type="Pfam" id="PF13087">
    <property type="entry name" value="AAA_12"/>
    <property type="match status" value="1"/>
</dbReference>
<dbReference type="Gene3D" id="3.40.50.300">
    <property type="entry name" value="P-loop containing nucleotide triphosphate hydrolases"/>
    <property type="match status" value="2"/>
</dbReference>
<evidence type="ECO:0000256" key="2">
    <source>
        <dbReference type="ARBA" id="ARBA00022801"/>
    </source>
</evidence>
<sequence>MDLTFTLADLTATSACELRLYTELRERAQKQSAHLTPEKLGSAREAYRECLRVLTAGGMVGSGVAGSGVVSGEHAGGTARPVPLVATSAAGLTYTVELDRLDCPAANSTAESNTARIICTPHLGEASHRALLRGALAAHLLTASATESATENAENTARLDLHLEHGANEYSAGSESGPTEHAEHHSPVPQPHRVDSARILPLIRLQEQRLLLLTQALNEGVEPAELAERIPYFLTCDECPVCLNAAASLALATDAPELVTEDTAEDTAENPETEEHPVMYRVPAAVENDSEQYRLQCLLDAQLASLEEHAAEHGWGAGELEAAMLLSMTNYHRRERAPFWREHIRRLEDGTTAWVASRDYAYLDRVQVLSAEHAHALLNTPADLEALAAAMKEPAEVEDAPGWYRVRGAQVRLLRARIEADPSLVIAPSDRAVFCAYEAGLSPQIALDRMESQVNYFRASNPGERVPAELAATGFFGLRVLAVAQGGFGAGSEGSANPEEAAAESGKSTGESAGEFLEVLLQERIRVKDEPHGALPSGIGPGDPVSTATIEAALQADVHGLLFGGALMPGDPVLNGPVPGEDSEASSESAETPDPPRALPSVLDAAASLTGVESASADLLFRRAPRLKKGASNAKNAENLPLEVDFSASDLPTVDAVHAAVRALDHSYVAVQGPPGAGKTFLASHVIARLVAEGAKVGVVAQSHAVIENLMLACCARDGFDVSRAVRLRGKSVTPDAPWSEVSDSELVELISGAGGLLFGGTVWDYVSERRVPAGSLDVLVVDEAGQFSLTNTVAAARAARSVLLLGDPQQLPQVSTGVHPYPVDVSALGWLSDGAAALDPRFGYFLGESWRMDSALCERVSWLSYDGALASAAATAGRALQGVAPGVVSYPVEHAGCSVRSVQEAQAVVDCVRELLGREWVPAAGAEPRPLAAEDCIVVAAYNAQVDCVREALIAAGLADSSGAGVRVGTVDKFQGQEAAVVLVSLASSRVDSGRGAGFVLSPNRLNVAVSRGQWQAVLVHSPWVARSVPQDVEEVLALSGFAGLVE</sequence>
<evidence type="ECO:0000256" key="5">
    <source>
        <dbReference type="SAM" id="MobiDB-lite"/>
    </source>
</evidence>
<dbReference type="AlphaFoldDB" id="A0A930L9P9"/>
<keyword evidence="3" id="KW-0347">Helicase</keyword>
<dbReference type="GO" id="GO:0043139">
    <property type="term" value="F:5'-3' DNA helicase activity"/>
    <property type="evidence" value="ECO:0007669"/>
    <property type="project" value="TreeGrafter"/>
</dbReference>
<dbReference type="InterPro" id="IPR027417">
    <property type="entry name" value="P-loop_NTPase"/>
</dbReference>
<dbReference type="PANTHER" id="PTHR43788">
    <property type="entry name" value="DNA2/NAM7 HELICASE FAMILY MEMBER"/>
    <property type="match status" value="1"/>
</dbReference>
<dbReference type="InterPro" id="IPR050534">
    <property type="entry name" value="Coronavir_polyprotein_1ab"/>
</dbReference>
<evidence type="ECO:0000313" key="7">
    <source>
        <dbReference type="EMBL" id="MBF1658987.1"/>
    </source>
</evidence>
<dbReference type="GO" id="GO:0005524">
    <property type="term" value="F:ATP binding"/>
    <property type="evidence" value="ECO:0007669"/>
    <property type="project" value="UniProtKB-KW"/>
</dbReference>
<organism evidence="7 8">
    <name type="scientific">Rothia mucilaginosa</name>
    <dbReference type="NCBI Taxonomy" id="43675"/>
    <lineage>
        <taxon>Bacteria</taxon>
        <taxon>Bacillati</taxon>
        <taxon>Actinomycetota</taxon>
        <taxon>Actinomycetes</taxon>
        <taxon>Micrococcales</taxon>
        <taxon>Micrococcaceae</taxon>
        <taxon>Rothia</taxon>
    </lineage>
</organism>
<dbReference type="PANTHER" id="PTHR43788:SF8">
    <property type="entry name" value="DNA-BINDING PROTEIN SMUBP-2"/>
    <property type="match status" value="1"/>
</dbReference>
<accession>A0A930L9P9</accession>
<name>A0A930L9P9_9MICC</name>
<dbReference type="CDD" id="cd18808">
    <property type="entry name" value="SF1_C_Upf1"/>
    <property type="match status" value="1"/>
</dbReference>
<dbReference type="Proteomes" id="UP000713964">
    <property type="component" value="Unassembled WGS sequence"/>
</dbReference>
<keyword evidence="1" id="KW-0547">Nucleotide-binding</keyword>
<feature type="region of interest" description="Disordered" evidence="5">
    <location>
        <begin position="489"/>
        <end position="510"/>
    </location>
</feature>
<feature type="compositionally biased region" description="Basic and acidic residues" evidence="5">
    <location>
        <begin position="178"/>
        <end position="192"/>
    </location>
</feature>
<feature type="domain" description="DNA2/NAM7 helicase-like C-terminal" evidence="6">
    <location>
        <begin position="845"/>
        <end position="1021"/>
    </location>
</feature>
<evidence type="ECO:0000256" key="4">
    <source>
        <dbReference type="ARBA" id="ARBA00022840"/>
    </source>
</evidence>
<protein>
    <submittedName>
        <fullName evidence="7">AAA family ATPase</fullName>
    </submittedName>
</protein>
<dbReference type="EMBL" id="JABZXL010000008">
    <property type="protein sequence ID" value="MBF1658987.1"/>
    <property type="molecule type" value="Genomic_DNA"/>
</dbReference>